<dbReference type="InterPro" id="IPR050626">
    <property type="entry name" value="Peptidase_M16"/>
</dbReference>
<dbReference type="SUPFAM" id="SSF63411">
    <property type="entry name" value="LuxS/MPP-like metallohydrolase"/>
    <property type="match status" value="4"/>
</dbReference>
<evidence type="ECO:0000256" key="5">
    <source>
        <dbReference type="ARBA" id="ARBA00022801"/>
    </source>
</evidence>
<dbReference type="Gene3D" id="3.30.830.10">
    <property type="entry name" value="Metalloenzyme, LuxS/M16 peptidase-like"/>
    <property type="match status" value="4"/>
</dbReference>
<organism evidence="12 13">
    <name type="scientific">Zhouia spongiae</name>
    <dbReference type="NCBI Taxonomy" id="2202721"/>
    <lineage>
        <taxon>Bacteria</taxon>
        <taxon>Pseudomonadati</taxon>
        <taxon>Bacteroidota</taxon>
        <taxon>Flavobacteriia</taxon>
        <taxon>Flavobacteriales</taxon>
        <taxon>Flavobacteriaceae</taxon>
        <taxon>Zhouia</taxon>
    </lineage>
</organism>
<evidence type="ECO:0000313" key="12">
    <source>
        <dbReference type="EMBL" id="UNY98520.1"/>
    </source>
</evidence>
<keyword evidence="5" id="KW-0378">Hydrolase</keyword>
<evidence type="ECO:0000256" key="8">
    <source>
        <dbReference type="RuleBase" id="RU004447"/>
    </source>
</evidence>
<feature type="domain" description="Peptidase M16 N-terminal" evidence="10">
    <location>
        <begin position="47"/>
        <end position="166"/>
    </location>
</feature>
<sequence length="929" mass="105166">MRIFTFGALLLMTFFGGNAQTGKEVPFDASVRKGILPNGMHYYIKHNEEPKERASFYFAQNVGSVLEKDTQRGLAHFLEHMAFNGTEHYPEKSMLAYLEKNGVKFGSEINAFTAFDKTVYNISKVPVTNQKLIDSTLLVLHDWSGSLSLTEKEIDAERGVINEEWRTRNTPGFRVAEKIWTEGVMEGSVYAKRMPIGLMSVVNNFEYDELRDYYKRWYRPDQQAVVVVGDIDVDKMEERIISTFSSIPLKKNLPERKEFDITLNGGTRFIKSLDKEVGTVGVQFYIRNKAKKREGFEYLDNSLKESLVSYILNNRYKEMVVKPDCPALSAGYSYSNFIRPLDILSLNIQPKTGMELKSFEFALTELLRFVTHGATESELQRAKISIKNNQLSYLKNKDKISSDSYANSIYAHFFSKNPMPDVTWNVDYIVNRLETISNEDLLKHIRANYKKEDIVVAVTGPEDKDYPGEDAFMETYNKVHQSDLKPFEDTTSDEPLIAAQLTARPVIKKEKLQGVDANMYTLSNGAKVVIYPTTYDKDVIYIRGYSPGGTSLLETPMLPSADAVTYVASQSGLGNFDKIALGKKLAGTNTSLSMGLSELSESVSGRSTKSDIEVLFKKLYLSFEAPRFEQEAYDLAIKRFEKGLEQKKKNKKSTLQDSISLAMSDHHKRTLLFNESLLKQIDFQKLQNIYKDRFKGADDFTFVLVGDIDEDQVLKLAQKYIGNIKPSGAKESYIDHKYVPADGKSVVRVKEEMETPQTTVRVIFNGEMPYSLKNGLVVSMLGQLLEKSCHEVIREEEGGSYGVGASGSLTDIPDERYTVSVGFDCNPDKTEQLLGVVYHEVNKLSEEINANDFNEVKMAMIKSRKEAVNNNSYWMSVITSNVFYGREIYTLNDYIALVNTITENDIKKAARTIAEKSDVVEGVLIPENL</sequence>
<evidence type="ECO:0000256" key="3">
    <source>
        <dbReference type="ARBA" id="ARBA00022670"/>
    </source>
</evidence>
<keyword evidence="6" id="KW-0862">Zinc</keyword>
<evidence type="ECO:0000256" key="6">
    <source>
        <dbReference type="ARBA" id="ARBA00022833"/>
    </source>
</evidence>
<dbReference type="InterPro" id="IPR007863">
    <property type="entry name" value="Peptidase_M16_C"/>
</dbReference>
<dbReference type="PROSITE" id="PS00143">
    <property type="entry name" value="INSULINASE"/>
    <property type="match status" value="1"/>
</dbReference>
<protein>
    <submittedName>
        <fullName evidence="12">Insulinase family protein</fullName>
    </submittedName>
</protein>
<feature type="domain" description="Peptidase M16 C-terminal" evidence="11">
    <location>
        <begin position="681"/>
        <end position="859"/>
    </location>
</feature>
<evidence type="ECO:0000256" key="9">
    <source>
        <dbReference type="SAM" id="SignalP"/>
    </source>
</evidence>
<feature type="domain" description="Peptidase M16 C-terminal" evidence="11">
    <location>
        <begin position="205"/>
        <end position="384"/>
    </location>
</feature>
<dbReference type="PANTHER" id="PTHR43690">
    <property type="entry name" value="NARDILYSIN"/>
    <property type="match status" value="1"/>
</dbReference>
<evidence type="ECO:0000256" key="4">
    <source>
        <dbReference type="ARBA" id="ARBA00022723"/>
    </source>
</evidence>
<dbReference type="Pfam" id="PF00675">
    <property type="entry name" value="Peptidase_M16"/>
    <property type="match status" value="1"/>
</dbReference>
<dbReference type="PANTHER" id="PTHR43690:SF34">
    <property type="entry name" value="ZINC PROTEASE PQQL-LIKE"/>
    <property type="match status" value="1"/>
</dbReference>
<dbReference type="InterPro" id="IPR011765">
    <property type="entry name" value="Pept_M16_N"/>
</dbReference>
<evidence type="ECO:0000313" key="13">
    <source>
        <dbReference type="Proteomes" id="UP000829476"/>
    </source>
</evidence>
<reference evidence="12 13" key="1">
    <citation type="journal article" date="2018" name="Int. J. Syst. Evol. Microbiol.">
        <title>Zhouia spongiae sp. nov., isolated from a marine sponge.</title>
        <authorList>
            <person name="Zhuang L."/>
            <person name="Lin B."/>
            <person name="Qin F."/>
            <person name="Luo L."/>
        </authorList>
    </citation>
    <scope>NUCLEOTIDE SEQUENCE [LARGE SCALE GENOMIC DNA]</scope>
    <source>
        <strain evidence="12 13">HN-Y44</strain>
    </source>
</reference>
<dbReference type="Pfam" id="PF05193">
    <property type="entry name" value="Peptidase_M16_C"/>
    <property type="match status" value="2"/>
</dbReference>
<evidence type="ECO:0000256" key="7">
    <source>
        <dbReference type="ARBA" id="ARBA00023049"/>
    </source>
</evidence>
<evidence type="ECO:0000259" key="11">
    <source>
        <dbReference type="Pfam" id="PF05193"/>
    </source>
</evidence>
<name>A0ABY3YL08_9FLAO</name>
<dbReference type="InterPro" id="IPR011249">
    <property type="entry name" value="Metalloenz_LuxS/M16"/>
</dbReference>
<evidence type="ECO:0000256" key="1">
    <source>
        <dbReference type="ARBA" id="ARBA00001947"/>
    </source>
</evidence>
<comment type="similarity">
    <text evidence="2 8">Belongs to the peptidase M16 family.</text>
</comment>
<keyword evidence="13" id="KW-1185">Reference proteome</keyword>
<keyword evidence="9" id="KW-0732">Signal</keyword>
<dbReference type="RefSeq" id="WP_242936926.1">
    <property type="nucleotide sequence ID" value="NZ_CP094326.1"/>
</dbReference>
<dbReference type="EMBL" id="CP094326">
    <property type="protein sequence ID" value="UNY98520.1"/>
    <property type="molecule type" value="Genomic_DNA"/>
</dbReference>
<evidence type="ECO:0000259" key="10">
    <source>
        <dbReference type="Pfam" id="PF00675"/>
    </source>
</evidence>
<keyword evidence="3" id="KW-0645">Protease</keyword>
<feature type="chain" id="PRO_5047468846" evidence="9">
    <location>
        <begin position="20"/>
        <end position="929"/>
    </location>
</feature>
<keyword evidence="7" id="KW-0482">Metalloprotease</keyword>
<evidence type="ECO:0000256" key="2">
    <source>
        <dbReference type="ARBA" id="ARBA00007261"/>
    </source>
</evidence>
<comment type="cofactor">
    <cofactor evidence="1">
        <name>Zn(2+)</name>
        <dbReference type="ChEBI" id="CHEBI:29105"/>
    </cofactor>
</comment>
<dbReference type="Proteomes" id="UP000829476">
    <property type="component" value="Chromosome"/>
</dbReference>
<gene>
    <name evidence="12" type="ORF">MQE36_15745</name>
</gene>
<proteinExistence type="inferred from homology"/>
<dbReference type="InterPro" id="IPR001431">
    <property type="entry name" value="Pept_M16_Zn_BS"/>
</dbReference>
<feature type="signal peptide" evidence="9">
    <location>
        <begin position="1"/>
        <end position="19"/>
    </location>
</feature>
<keyword evidence="4" id="KW-0479">Metal-binding</keyword>
<accession>A0ABY3YL08</accession>